<gene>
    <name evidence="5" type="ORF">I603_1916</name>
</gene>
<dbReference type="PATRIC" id="fig|1300349.4.peg.1909"/>
<sequence length="253" mass="26309">MKALILAAGYGSRLAMAGSPPKPLVKVAGRSLLEWSVHQAAAAGIAHAVVVTGHRAEEIEARLPGIAYRTGVTLEPCRLSDWSRPNGHSVLAGAARISGNYLLMMADHLFATGLLARLVEGMDRQHGAALAIDRNIAGPAIDPEDATWVRCRANGKIARIGKQLASYDAVDCGAFIATPDLAAAIAAAIAEGAAGSLSEGMQRLADDGAAETVDVTGNWWIDVDEPRMLALAERAAPTFLSLAGGMVDQRAVA</sequence>
<feature type="domain" description="MobA-like NTP transferase" evidence="4">
    <location>
        <begin position="3"/>
        <end position="133"/>
    </location>
</feature>
<dbReference type="PANTHER" id="PTHR43584:SF8">
    <property type="entry name" value="N-ACETYLMURAMATE ALPHA-1-PHOSPHATE URIDYLYLTRANSFERASE"/>
    <property type="match status" value="1"/>
</dbReference>
<accession>A0A1A7BDU1</accession>
<dbReference type="Proteomes" id="UP000092484">
    <property type="component" value="Unassembled WGS sequence"/>
</dbReference>
<dbReference type="GO" id="GO:0016779">
    <property type="term" value="F:nucleotidyltransferase activity"/>
    <property type="evidence" value="ECO:0007669"/>
    <property type="project" value="UniProtKB-KW"/>
</dbReference>
<dbReference type="InterPro" id="IPR029044">
    <property type="entry name" value="Nucleotide-diphossugar_trans"/>
</dbReference>
<keyword evidence="1 5" id="KW-0808">Transferase</keyword>
<keyword evidence="2" id="KW-0548">Nucleotidyltransferase</keyword>
<dbReference type="RefSeq" id="WP_068864438.1">
    <property type="nucleotide sequence ID" value="NZ_LZYB01000004.1"/>
</dbReference>
<name>A0A1A7BDU1_9SPHN</name>
<dbReference type="STRING" id="1300349.I603_1916"/>
<dbReference type="AlphaFoldDB" id="A0A1A7BDU1"/>
<dbReference type="PANTHER" id="PTHR43584">
    <property type="entry name" value="NUCLEOTIDYL TRANSFERASE"/>
    <property type="match status" value="1"/>
</dbReference>
<evidence type="ECO:0000256" key="1">
    <source>
        <dbReference type="ARBA" id="ARBA00022679"/>
    </source>
</evidence>
<dbReference type="EMBL" id="LZYB01000004">
    <property type="protein sequence ID" value="OBV10703.1"/>
    <property type="molecule type" value="Genomic_DNA"/>
</dbReference>
<reference evidence="5 6" key="1">
    <citation type="submission" date="2016-06" db="EMBL/GenBank/DDBJ databases">
        <title>Genome sequence of Porphyrobacter dokdonensis DSW-74.</title>
        <authorList>
            <person name="Kim J.F."/>
            <person name="Song J.Y."/>
        </authorList>
    </citation>
    <scope>NUCLEOTIDE SEQUENCE [LARGE SCALE GENOMIC DNA]</scope>
    <source>
        <strain evidence="5 6">DSW-74</strain>
    </source>
</reference>
<dbReference type="InterPro" id="IPR050065">
    <property type="entry name" value="GlmU-like"/>
</dbReference>
<protein>
    <submittedName>
        <fullName evidence="5">Nucleotidyl transferase</fullName>
    </submittedName>
</protein>
<evidence type="ECO:0000259" key="4">
    <source>
        <dbReference type="Pfam" id="PF12804"/>
    </source>
</evidence>
<comment type="caution">
    <text evidence="5">The sequence shown here is derived from an EMBL/GenBank/DDBJ whole genome shotgun (WGS) entry which is preliminary data.</text>
</comment>
<evidence type="ECO:0000313" key="5">
    <source>
        <dbReference type="EMBL" id="OBV10703.1"/>
    </source>
</evidence>
<dbReference type="Pfam" id="PF12804">
    <property type="entry name" value="NTP_transf_3"/>
    <property type="match status" value="1"/>
</dbReference>
<dbReference type="SUPFAM" id="SSF53448">
    <property type="entry name" value="Nucleotide-diphospho-sugar transferases"/>
    <property type="match status" value="1"/>
</dbReference>
<evidence type="ECO:0000313" key="6">
    <source>
        <dbReference type="Proteomes" id="UP000092484"/>
    </source>
</evidence>
<dbReference type="Gene3D" id="3.90.550.10">
    <property type="entry name" value="Spore Coat Polysaccharide Biosynthesis Protein SpsA, Chain A"/>
    <property type="match status" value="1"/>
</dbReference>
<dbReference type="InterPro" id="IPR025877">
    <property type="entry name" value="MobA-like_NTP_Trfase"/>
</dbReference>
<evidence type="ECO:0000256" key="3">
    <source>
        <dbReference type="ARBA" id="ARBA00022842"/>
    </source>
</evidence>
<keyword evidence="3" id="KW-0460">Magnesium</keyword>
<organism evidence="5 6">
    <name type="scientific">Erythrobacter dokdonensis DSW-74</name>
    <dbReference type="NCBI Taxonomy" id="1300349"/>
    <lineage>
        <taxon>Bacteria</taxon>
        <taxon>Pseudomonadati</taxon>
        <taxon>Pseudomonadota</taxon>
        <taxon>Alphaproteobacteria</taxon>
        <taxon>Sphingomonadales</taxon>
        <taxon>Erythrobacteraceae</taxon>
        <taxon>Erythrobacter/Porphyrobacter group</taxon>
        <taxon>Erythrobacter</taxon>
    </lineage>
</organism>
<evidence type="ECO:0000256" key="2">
    <source>
        <dbReference type="ARBA" id="ARBA00022695"/>
    </source>
</evidence>
<keyword evidence="6" id="KW-1185">Reference proteome</keyword>
<proteinExistence type="predicted"/>